<dbReference type="FunFam" id="3.10.120.10:FF:000002">
    <property type="entry name" value="Cytochrome b5 type B"/>
    <property type="match status" value="1"/>
</dbReference>
<keyword evidence="5 12" id="KW-0479">Metal-binding</keyword>
<dbReference type="Proteomes" id="UP000650467">
    <property type="component" value="Unassembled WGS sequence"/>
</dbReference>
<dbReference type="PROSITE" id="PS50255">
    <property type="entry name" value="CYTOCHROME_B5_2"/>
    <property type="match status" value="1"/>
</dbReference>
<evidence type="ECO:0000256" key="5">
    <source>
        <dbReference type="ARBA" id="ARBA00022723"/>
    </source>
</evidence>
<evidence type="ECO:0000256" key="12">
    <source>
        <dbReference type="RuleBase" id="RU362121"/>
    </source>
</evidence>
<evidence type="ECO:0000256" key="11">
    <source>
        <dbReference type="ARBA" id="ARBA00038168"/>
    </source>
</evidence>
<keyword evidence="2" id="KW-0813">Transport</keyword>
<evidence type="ECO:0000256" key="1">
    <source>
        <dbReference type="ARBA" id="ARBA00004131"/>
    </source>
</evidence>
<name>A0A835W704_CHLIN</name>
<dbReference type="Gene3D" id="3.10.120.10">
    <property type="entry name" value="Cytochrome b5-like heme/steroid binding domain"/>
    <property type="match status" value="1"/>
</dbReference>
<dbReference type="InterPro" id="IPR036400">
    <property type="entry name" value="Cyt_B5-like_heme/steroid_sf"/>
</dbReference>
<evidence type="ECO:0000313" key="15">
    <source>
        <dbReference type="Proteomes" id="UP000650467"/>
    </source>
</evidence>
<evidence type="ECO:0000256" key="9">
    <source>
        <dbReference type="ARBA" id="ARBA00023004"/>
    </source>
</evidence>
<evidence type="ECO:0000256" key="2">
    <source>
        <dbReference type="ARBA" id="ARBA00022448"/>
    </source>
</evidence>
<comment type="caution">
    <text evidence="14">The sequence shown here is derived from an EMBL/GenBank/DDBJ whole genome shotgun (WGS) entry which is preliminary data.</text>
</comment>
<dbReference type="PANTHER" id="PTHR19359">
    <property type="entry name" value="CYTOCHROME B5"/>
    <property type="match status" value="1"/>
</dbReference>
<evidence type="ECO:0000259" key="13">
    <source>
        <dbReference type="PROSITE" id="PS50255"/>
    </source>
</evidence>
<reference evidence="14" key="1">
    <citation type="journal article" date="2020" name="bioRxiv">
        <title>Comparative genomics of Chlamydomonas.</title>
        <authorList>
            <person name="Craig R.J."/>
            <person name="Hasan A.R."/>
            <person name="Ness R.W."/>
            <person name="Keightley P.D."/>
        </authorList>
    </citation>
    <scope>NUCLEOTIDE SEQUENCE</scope>
    <source>
        <strain evidence="14">SAG 7.73</strain>
    </source>
</reference>
<dbReference type="AlphaFoldDB" id="A0A835W704"/>
<feature type="transmembrane region" description="Helical" evidence="12">
    <location>
        <begin position="113"/>
        <end position="132"/>
    </location>
</feature>
<evidence type="ECO:0000256" key="7">
    <source>
        <dbReference type="ARBA" id="ARBA00022982"/>
    </source>
</evidence>
<gene>
    <name evidence="14" type="ORF">HXX76_003416</name>
</gene>
<keyword evidence="9 12" id="KW-0408">Iron</keyword>
<dbReference type="SUPFAM" id="SSF55856">
    <property type="entry name" value="Cytochrome b5-like heme/steroid binding domain"/>
    <property type="match status" value="1"/>
</dbReference>
<keyword evidence="4 12" id="KW-0812">Transmembrane</keyword>
<keyword evidence="15" id="KW-1185">Reference proteome</keyword>
<dbReference type="GO" id="GO:0020037">
    <property type="term" value="F:heme binding"/>
    <property type="evidence" value="ECO:0007669"/>
    <property type="project" value="UniProtKB-UniRule"/>
</dbReference>
<keyword evidence="6" id="KW-0256">Endoplasmic reticulum</keyword>
<dbReference type="SMART" id="SM01117">
    <property type="entry name" value="Cyt-b5"/>
    <property type="match status" value="1"/>
</dbReference>
<accession>A0A835W704</accession>
<dbReference type="PANTHER" id="PTHR19359:SF129">
    <property type="entry name" value="CYTOCHROME B5 ISOFORM B"/>
    <property type="match status" value="1"/>
</dbReference>
<dbReference type="GO" id="GO:0046872">
    <property type="term" value="F:metal ion binding"/>
    <property type="evidence" value="ECO:0007669"/>
    <property type="project" value="UniProtKB-UniRule"/>
</dbReference>
<keyword evidence="8 12" id="KW-1133">Transmembrane helix</keyword>
<dbReference type="GO" id="GO:0005789">
    <property type="term" value="C:endoplasmic reticulum membrane"/>
    <property type="evidence" value="ECO:0007669"/>
    <property type="project" value="UniProtKB-SubCell"/>
</dbReference>
<dbReference type="OrthoDB" id="260519at2759"/>
<dbReference type="PROSITE" id="PS00191">
    <property type="entry name" value="CYTOCHROME_B5_1"/>
    <property type="match status" value="1"/>
</dbReference>
<dbReference type="InterPro" id="IPR018506">
    <property type="entry name" value="Cyt_B5_heme-BS"/>
</dbReference>
<evidence type="ECO:0000256" key="10">
    <source>
        <dbReference type="ARBA" id="ARBA00023136"/>
    </source>
</evidence>
<feature type="domain" description="Cytochrome b5 heme-binding" evidence="13">
    <location>
        <begin position="5"/>
        <end position="81"/>
    </location>
</feature>
<keyword evidence="10 12" id="KW-0472">Membrane</keyword>
<evidence type="ECO:0000256" key="6">
    <source>
        <dbReference type="ARBA" id="ARBA00022824"/>
    </source>
</evidence>
<dbReference type="InterPro" id="IPR001199">
    <property type="entry name" value="Cyt_B5-like_heme/steroid-bd"/>
</dbReference>
<proteinExistence type="inferred from homology"/>
<organism evidence="14 15">
    <name type="scientific">Chlamydomonas incerta</name>
    <dbReference type="NCBI Taxonomy" id="51695"/>
    <lineage>
        <taxon>Eukaryota</taxon>
        <taxon>Viridiplantae</taxon>
        <taxon>Chlorophyta</taxon>
        <taxon>core chlorophytes</taxon>
        <taxon>Chlorophyceae</taxon>
        <taxon>CS clade</taxon>
        <taxon>Chlamydomonadales</taxon>
        <taxon>Chlamydomonadaceae</taxon>
        <taxon>Chlamydomonas</taxon>
    </lineage>
</organism>
<evidence type="ECO:0000256" key="4">
    <source>
        <dbReference type="ARBA" id="ARBA00022692"/>
    </source>
</evidence>
<dbReference type="EMBL" id="JAEHOC010000005">
    <property type="protein sequence ID" value="KAG2441805.1"/>
    <property type="molecule type" value="Genomic_DNA"/>
</dbReference>
<protein>
    <recommendedName>
        <fullName evidence="13">Cytochrome b5 heme-binding domain-containing protein</fullName>
    </recommendedName>
</protein>
<dbReference type="Pfam" id="PF00173">
    <property type="entry name" value="Cyt-b5"/>
    <property type="match status" value="1"/>
</dbReference>
<comment type="similarity">
    <text evidence="11 12">Belongs to the cytochrome b5 family.</text>
</comment>
<dbReference type="InterPro" id="IPR050668">
    <property type="entry name" value="Cytochrome_b5"/>
</dbReference>
<comment type="subcellular location">
    <subcellularLocation>
        <location evidence="1">Endoplasmic reticulum membrane</location>
        <topology evidence="1">Single-pass membrane protein</topology>
        <orientation evidence="1">Cytoplasmic side</orientation>
    </subcellularLocation>
</comment>
<evidence type="ECO:0000256" key="3">
    <source>
        <dbReference type="ARBA" id="ARBA00022617"/>
    </source>
</evidence>
<dbReference type="PRINTS" id="PR00363">
    <property type="entry name" value="CYTOCHROMEB5"/>
</dbReference>
<sequence>MAPSGKTYGIADLKKHTTDKSCWLVVHGKVYDVTEFLEEHPGGYDIILTSTGKDATQDFEEIGHSNSAKKLLEKYVIGEFEGGDSAPAVAKVAPQSANAAKQQPAKSAATRTFHVILPLLILALALALNFYMMSQKKSA</sequence>
<keyword evidence="7" id="KW-0249">Electron transport</keyword>
<evidence type="ECO:0000313" key="14">
    <source>
        <dbReference type="EMBL" id="KAG2441805.1"/>
    </source>
</evidence>
<evidence type="ECO:0000256" key="8">
    <source>
        <dbReference type="ARBA" id="ARBA00022989"/>
    </source>
</evidence>
<keyword evidence="3 12" id="KW-0349">Heme</keyword>